<sequence length="122" mass="13972">MDHKTSSTIVTRRLIRFSSPPPPSYNIVPPSMNVIELAKQKAQEIAARLINTTNPAKRNPKSYSLPSLEFLTTLTPFYQSTLLLNVYFHNTHLSLPFSGYISFVIRVITFRSVQRFGYTCFE</sequence>
<gene>
    <name evidence="1" type="ORF">FPE_LOCUS29379</name>
</gene>
<evidence type="ECO:0000313" key="1">
    <source>
        <dbReference type="EMBL" id="CAI9781949.1"/>
    </source>
</evidence>
<organism evidence="1 2">
    <name type="scientific">Fraxinus pennsylvanica</name>
    <dbReference type="NCBI Taxonomy" id="56036"/>
    <lineage>
        <taxon>Eukaryota</taxon>
        <taxon>Viridiplantae</taxon>
        <taxon>Streptophyta</taxon>
        <taxon>Embryophyta</taxon>
        <taxon>Tracheophyta</taxon>
        <taxon>Spermatophyta</taxon>
        <taxon>Magnoliopsida</taxon>
        <taxon>eudicotyledons</taxon>
        <taxon>Gunneridae</taxon>
        <taxon>Pentapetalae</taxon>
        <taxon>asterids</taxon>
        <taxon>lamiids</taxon>
        <taxon>Lamiales</taxon>
        <taxon>Oleaceae</taxon>
        <taxon>Oleeae</taxon>
        <taxon>Fraxinus</taxon>
    </lineage>
</organism>
<dbReference type="EMBL" id="OU503053">
    <property type="protein sequence ID" value="CAI9781949.1"/>
    <property type="molecule type" value="Genomic_DNA"/>
</dbReference>
<name>A0AAD2A5C8_9LAMI</name>
<accession>A0AAD2A5C8</accession>
<reference evidence="1" key="1">
    <citation type="submission" date="2023-05" db="EMBL/GenBank/DDBJ databases">
        <authorList>
            <person name="Huff M."/>
        </authorList>
    </citation>
    <scope>NUCLEOTIDE SEQUENCE</scope>
</reference>
<dbReference type="Proteomes" id="UP000834106">
    <property type="component" value="Chromosome 18"/>
</dbReference>
<keyword evidence="2" id="KW-1185">Reference proteome</keyword>
<protein>
    <submittedName>
        <fullName evidence="1">Uncharacterized protein</fullName>
    </submittedName>
</protein>
<dbReference type="AlphaFoldDB" id="A0AAD2A5C8"/>
<evidence type="ECO:0000313" key="2">
    <source>
        <dbReference type="Proteomes" id="UP000834106"/>
    </source>
</evidence>
<proteinExistence type="predicted"/>